<reference evidence="13" key="1">
    <citation type="journal article" date="2013" name="Proc. Natl. Acad. Sci. U.S.A.">
        <title>Genome structure and metabolic features in the red seaweed Chondrus crispus shed light on evolution of the Archaeplastida.</title>
        <authorList>
            <person name="Collen J."/>
            <person name="Porcel B."/>
            <person name="Carre W."/>
            <person name="Ball S.G."/>
            <person name="Chaparro C."/>
            <person name="Tonon T."/>
            <person name="Barbeyron T."/>
            <person name="Michel G."/>
            <person name="Noel B."/>
            <person name="Valentin K."/>
            <person name="Elias M."/>
            <person name="Artiguenave F."/>
            <person name="Arun A."/>
            <person name="Aury J.M."/>
            <person name="Barbosa-Neto J.F."/>
            <person name="Bothwell J.H."/>
            <person name="Bouget F.Y."/>
            <person name="Brillet L."/>
            <person name="Cabello-Hurtado F."/>
            <person name="Capella-Gutierrez S."/>
            <person name="Charrier B."/>
            <person name="Cladiere L."/>
            <person name="Cock J.M."/>
            <person name="Coelho S.M."/>
            <person name="Colleoni C."/>
            <person name="Czjzek M."/>
            <person name="Da Silva C."/>
            <person name="Delage L."/>
            <person name="Denoeud F."/>
            <person name="Deschamps P."/>
            <person name="Dittami S.M."/>
            <person name="Gabaldon T."/>
            <person name="Gachon C.M."/>
            <person name="Groisillier A."/>
            <person name="Herve C."/>
            <person name="Jabbari K."/>
            <person name="Katinka M."/>
            <person name="Kloareg B."/>
            <person name="Kowalczyk N."/>
            <person name="Labadie K."/>
            <person name="Leblanc C."/>
            <person name="Lopez P.J."/>
            <person name="McLachlan D.H."/>
            <person name="Meslet-Cladiere L."/>
            <person name="Moustafa A."/>
            <person name="Nehr Z."/>
            <person name="Nyvall Collen P."/>
            <person name="Panaud O."/>
            <person name="Partensky F."/>
            <person name="Poulain J."/>
            <person name="Rensing S.A."/>
            <person name="Rousvoal S."/>
            <person name="Samson G."/>
            <person name="Symeonidi A."/>
            <person name="Weissenbach J."/>
            <person name="Zambounis A."/>
            <person name="Wincker P."/>
            <person name="Boyen C."/>
        </authorList>
    </citation>
    <scope>NUCLEOTIDE SEQUENCE [LARGE SCALE GENOMIC DNA]</scope>
    <source>
        <strain evidence="13">cv. Stackhouse</strain>
    </source>
</reference>
<name>R7Q9B2_CHOCR</name>
<evidence type="ECO:0000256" key="8">
    <source>
        <dbReference type="ARBA" id="ARBA00023210"/>
    </source>
</evidence>
<dbReference type="GeneID" id="17322647"/>
<evidence type="ECO:0000256" key="3">
    <source>
        <dbReference type="ARBA" id="ARBA00022618"/>
    </source>
</evidence>
<evidence type="ECO:0000313" key="13">
    <source>
        <dbReference type="Proteomes" id="UP000012073"/>
    </source>
</evidence>
<dbReference type="InterPro" id="IPR019987">
    <property type="entry name" value="GTP-bd_ribosome_bio_YsxC"/>
</dbReference>
<dbReference type="SUPFAM" id="SSF52540">
    <property type="entry name" value="P-loop containing nucleoside triphosphate hydrolases"/>
    <property type="match status" value="1"/>
</dbReference>
<gene>
    <name evidence="12" type="ORF">CHC_T00003059001</name>
</gene>
<organism evidence="12 13">
    <name type="scientific">Chondrus crispus</name>
    <name type="common">Carrageen Irish moss</name>
    <name type="synonym">Polymorpha crispa</name>
    <dbReference type="NCBI Taxonomy" id="2769"/>
    <lineage>
        <taxon>Eukaryota</taxon>
        <taxon>Rhodophyta</taxon>
        <taxon>Florideophyceae</taxon>
        <taxon>Rhodymeniophycidae</taxon>
        <taxon>Gigartinales</taxon>
        <taxon>Gigartinaceae</taxon>
        <taxon>Chondrus</taxon>
    </lineage>
</organism>
<keyword evidence="9" id="KW-0131">Cell cycle</keyword>
<feature type="domain" description="EngB-type G" evidence="11">
    <location>
        <begin position="275"/>
        <end position="460"/>
    </location>
</feature>
<evidence type="ECO:0000259" key="11">
    <source>
        <dbReference type="PROSITE" id="PS51706"/>
    </source>
</evidence>
<dbReference type="CDD" id="cd01876">
    <property type="entry name" value="YihA_EngB"/>
    <property type="match status" value="1"/>
</dbReference>
<dbReference type="GO" id="GO:0051301">
    <property type="term" value="P:cell division"/>
    <property type="evidence" value="ECO:0007669"/>
    <property type="project" value="UniProtKB-KW"/>
</dbReference>
<keyword evidence="4" id="KW-0479">Metal-binding</keyword>
<keyword evidence="3" id="KW-0132">Cell division</keyword>
<dbReference type="GO" id="GO:0005525">
    <property type="term" value="F:GTP binding"/>
    <property type="evidence" value="ECO:0007669"/>
    <property type="project" value="UniProtKB-KW"/>
</dbReference>
<dbReference type="PANTHER" id="PTHR11649">
    <property type="entry name" value="MSS1/TRME-RELATED GTP-BINDING PROTEIN"/>
    <property type="match status" value="1"/>
</dbReference>
<comment type="cofactor">
    <cofactor evidence="1">
        <name>Mg(2+)</name>
        <dbReference type="ChEBI" id="CHEBI:18420"/>
    </cofactor>
</comment>
<dbReference type="STRING" id="2769.R7Q9B2"/>
<dbReference type="Gene3D" id="3.40.50.300">
    <property type="entry name" value="P-loop containing nucleotide triphosphate hydrolases"/>
    <property type="match status" value="1"/>
</dbReference>
<dbReference type="KEGG" id="ccp:CHC_T00003059001"/>
<proteinExistence type="inferred from homology"/>
<evidence type="ECO:0000256" key="10">
    <source>
        <dbReference type="SAM" id="MobiDB-lite"/>
    </source>
</evidence>
<dbReference type="InterPro" id="IPR027417">
    <property type="entry name" value="P-loop_NTPase"/>
</dbReference>
<evidence type="ECO:0000256" key="1">
    <source>
        <dbReference type="ARBA" id="ARBA00001946"/>
    </source>
</evidence>
<keyword evidence="5" id="KW-0547">Nucleotide-binding</keyword>
<evidence type="ECO:0000256" key="6">
    <source>
        <dbReference type="ARBA" id="ARBA00022842"/>
    </source>
</evidence>
<dbReference type="EMBL" id="HG001718">
    <property type="protein sequence ID" value="CDF35122.1"/>
    <property type="molecule type" value="Genomic_DNA"/>
</dbReference>
<dbReference type="RefSeq" id="XP_005714941.1">
    <property type="nucleotide sequence ID" value="XM_005714884.1"/>
</dbReference>
<dbReference type="GO" id="GO:0046872">
    <property type="term" value="F:metal ion binding"/>
    <property type="evidence" value="ECO:0007669"/>
    <property type="project" value="UniProtKB-KW"/>
</dbReference>
<feature type="compositionally biased region" description="Basic residues" evidence="10">
    <location>
        <begin position="1"/>
        <end position="13"/>
    </location>
</feature>
<dbReference type="Pfam" id="PF01926">
    <property type="entry name" value="MMR_HSR1"/>
    <property type="match status" value="1"/>
</dbReference>
<dbReference type="InterPro" id="IPR006073">
    <property type="entry name" value="GTP-bd"/>
</dbReference>
<feature type="region of interest" description="Disordered" evidence="10">
    <location>
        <begin position="1"/>
        <end position="21"/>
    </location>
</feature>
<evidence type="ECO:0000256" key="5">
    <source>
        <dbReference type="ARBA" id="ARBA00022741"/>
    </source>
</evidence>
<comment type="similarity">
    <text evidence="2">Belongs to the TRAFAC class TrmE-Era-EngA-EngB-Septin-like GTPase superfamily. EngB GTPase family.</text>
</comment>
<dbReference type="Gramene" id="CDF35122">
    <property type="protein sequence ID" value="CDF35122"/>
    <property type="gene ID" value="CHC_T00003059001"/>
</dbReference>
<evidence type="ECO:0000256" key="7">
    <source>
        <dbReference type="ARBA" id="ARBA00023134"/>
    </source>
</evidence>
<dbReference type="AlphaFoldDB" id="R7Q9B2"/>
<sequence>MKQQAPKRAKPKRAKPELAADTKDIAELSQESLAAQINKKSKGGAARKIVTLLEETEAGTSDWGAAGIRPDARTYRVAIRSLLKLNRTELAIHVYRMRMEARLKRTDAIASDLPLAANIIRAILRDVKNRKTQARDRDDVFSEMKADCAAFMDTLSVDNNQSDPGIAKHVGALLQVMNAFLTASDTARAIEALQTIQTLPIQDDAAALPIKEYNNCIRVLGKSRSMPGVFAILDLMKASKVEANNETYEFLANAAVRQVDFVTGAVSMDTLPPPITTEVAFVGRSNVGKSSLVNMLCNRKALAYVSGTPGKTQQFNYFHVNAKDQESQFYMVDLPGVGYARVPRPVQEAWIRFMEQYLQYRTSLRLIFHLIDGRHGAMTDDEQLMRLIAASGRQKGEYVVVFTKMDKMDKQKLKQAVINETRSALSRNGCRSDTPIVISSSSTRLGRDEMWRHLQSVLVSNPLQFGLKSL</sequence>
<keyword evidence="6" id="KW-0460">Magnesium</keyword>
<protein>
    <recommendedName>
        <fullName evidence="11">EngB-type G domain-containing protein</fullName>
    </recommendedName>
</protein>
<dbReference type="PANTHER" id="PTHR11649:SF13">
    <property type="entry name" value="ENGB-TYPE G DOMAIN-CONTAINING PROTEIN"/>
    <property type="match status" value="1"/>
</dbReference>
<dbReference type="PROSITE" id="PS51706">
    <property type="entry name" value="G_ENGB"/>
    <property type="match status" value="1"/>
</dbReference>
<accession>R7Q9B2</accession>
<keyword evidence="8" id="KW-0717">Septation</keyword>
<dbReference type="NCBIfam" id="TIGR03598">
    <property type="entry name" value="GTPase_YsxC"/>
    <property type="match status" value="1"/>
</dbReference>
<evidence type="ECO:0000256" key="9">
    <source>
        <dbReference type="ARBA" id="ARBA00023306"/>
    </source>
</evidence>
<dbReference type="Proteomes" id="UP000012073">
    <property type="component" value="Unassembled WGS sequence"/>
</dbReference>
<dbReference type="HAMAP" id="MF_00321">
    <property type="entry name" value="GTPase_EngB"/>
    <property type="match status" value="1"/>
</dbReference>
<evidence type="ECO:0000313" key="12">
    <source>
        <dbReference type="EMBL" id="CDF35122.1"/>
    </source>
</evidence>
<dbReference type="InterPro" id="IPR030393">
    <property type="entry name" value="G_ENGB_dom"/>
</dbReference>
<dbReference type="OrthoDB" id="391988at2759"/>
<keyword evidence="13" id="KW-1185">Reference proteome</keyword>
<evidence type="ECO:0000256" key="2">
    <source>
        <dbReference type="ARBA" id="ARBA00009638"/>
    </source>
</evidence>
<keyword evidence="7" id="KW-0342">GTP-binding</keyword>
<evidence type="ECO:0000256" key="4">
    <source>
        <dbReference type="ARBA" id="ARBA00022723"/>
    </source>
</evidence>